<dbReference type="RefSeq" id="WP_141784595.1">
    <property type="nucleotide sequence ID" value="NZ_BAAAIK010000002.1"/>
</dbReference>
<name>A0A542YQW8_9MICO</name>
<sequence>MNTTPISRIHRSGARALAVLLLAVGVCLPLGGQPASAYGNSGWGNPGGAIPVAAAYNGLYGLVVPGVYVGRSPGSRDTQFVTARMHVNEWRPAEQRWVRIRTGSQSISMLPGQAFGIVPAVTVPVDYRRYYNVEVEVIWENGYGGTFGSNTIHLVHAGDYRCGYSACTVGQGWIYF</sequence>
<feature type="transmembrane region" description="Helical" evidence="1">
    <location>
        <begin position="49"/>
        <end position="69"/>
    </location>
</feature>
<keyword evidence="1" id="KW-0812">Transmembrane</keyword>
<evidence type="ECO:0000313" key="3">
    <source>
        <dbReference type="Proteomes" id="UP000319516"/>
    </source>
</evidence>
<gene>
    <name evidence="2" type="ORF">FB467_1571</name>
</gene>
<dbReference type="Proteomes" id="UP000319516">
    <property type="component" value="Unassembled WGS sequence"/>
</dbReference>
<keyword evidence="1" id="KW-0472">Membrane</keyword>
<keyword evidence="1" id="KW-1133">Transmembrane helix</keyword>
<protein>
    <submittedName>
        <fullName evidence="2">Uncharacterized protein</fullName>
    </submittedName>
</protein>
<dbReference type="EMBL" id="VFOP01000001">
    <property type="protein sequence ID" value="TQL50461.1"/>
    <property type="molecule type" value="Genomic_DNA"/>
</dbReference>
<comment type="caution">
    <text evidence="2">The sequence shown here is derived from an EMBL/GenBank/DDBJ whole genome shotgun (WGS) entry which is preliminary data.</text>
</comment>
<proteinExistence type="predicted"/>
<organism evidence="2 3">
    <name type="scientific">Ornithinicoccus hortensis</name>
    <dbReference type="NCBI Taxonomy" id="82346"/>
    <lineage>
        <taxon>Bacteria</taxon>
        <taxon>Bacillati</taxon>
        <taxon>Actinomycetota</taxon>
        <taxon>Actinomycetes</taxon>
        <taxon>Micrococcales</taxon>
        <taxon>Intrasporangiaceae</taxon>
        <taxon>Ornithinicoccus</taxon>
    </lineage>
</organism>
<accession>A0A542YQW8</accession>
<keyword evidence="3" id="KW-1185">Reference proteome</keyword>
<evidence type="ECO:0000313" key="2">
    <source>
        <dbReference type="EMBL" id="TQL50461.1"/>
    </source>
</evidence>
<dbReference type="AlphaFoldDB" id="A0A542YQW8"/>
<reference evidence="2 3" key="1">
    <citation type="submission" date="2019-06" db="EMBL/GenBank/DDBJ databases">
        <title>Sequencing the genomes of 1000 actinobacteria strains.</title>
        <authorList>
            <person name="Klenk H.-P."/>
        </authorList>
    </citation>
    <scope>NUCLEOTIDE SEQUENCE [LARGE SCALE GENOMIC DNA]</scope>
    <source>
        <strain evidence="2 3">DSM 12335</strain>
    </source>
</reference>
<evidence type="ECO:0000256" key="1">
    <source>
        <dbReference type="SAM" id="Phobius"/>
    </source>
</evidence>